<reference evidence="2 3" key="1">
    <citation type="submission" date="2020-05" db="EMBL/GenBank/DDBJ databases">
        <title>Mucilaginibacter mali sp. nov.</title>
        <authorList>
            <person name="Kim H.S."/>
            <person name="Lee K.C."/>
            <person name="Suh M.K."/>
            <person name="Kim J.-S."/>
            <person name="Han K.-I."/>
            <person name="Eom M.K."/>
            <person name="Shin Y.K."/>
            <person name="Lee J.-S."/>
        </authorList>
    </citation>
    <scope>NUCLEOTIDE SEQUENCE [LARGE SCALE GENOMIC DNA]</scope>
    <source>
        <strain evidence="2 3">G2-14</strain>
    </source>
</reference>
<dbReference type="EMBL" id="CP054139">
    <property type="protein sequence ID" value="QKJ28378.1"/>
    <property type="molecule type" value="Genomic_DNA"/>
</dbReference>
<gene>
    <name evidence="2" type="ORF">HQ865_00905</name>
</gene>
<dbReference type="AlphaFoldDB" id="A0A7D4U8Q6"/>
<feature type="signal peptide" evidence="1">
    <location>
        <begin position="1"/>
        <end position="21"/>
    </location>
</feature>
<evidence type="ECO:0000313" key="3">
    <source>
        <dbReference type="Proteomes" id="UP000505355"/>
    </source>
</evidence>
<organism evidence="2 3">
    <name type="scientific">Mucilaginibacter mali</name>
    <dbReference type="NCBI Taxonomy" id="2740462"/>
    <lineage>
        <taxon>Bacteria</taxon>
        <taxon>Pseudomonadati</taxon>
        <taxon>Bacteroidota</taxon>
        <taxon>Sphingobacteriia</taxon>
        <taxon>Sphingobacteriales</taxon>
        <taxon>Sphingobacteriaceae</taxon>
        <taxon>Mucilaginibacter</taxon>
    </lineage>
</organism>
<feature type="chain" id="PRO_5028896249" evidence="1">
    <location>
        <begin position="22"/>
        <end position="223"/>
    </location>
</feature>
<proteinExistence type="predicted"/>
<evidence type="ECO:0000256" key="1">
    <source>
        <dbReference type="SAM" id="SignalP"/>
    </source>
</evidence>
<protein>
    <submittedName>
        <fullName evidence="2">Uncharacterized protein</fullName>
    </submittedName>
</protein>
<evidence type="ECO:0000313" key="2">
    <source>
        <dbReference type="EMBL" id="QKJ28378.1"/>
    </source>
</evidence>
<dbReference type="Proteomes" id="UP000505355">
    <property type="component" value="Chromosome"/>
</dbReference>
<dbReference type="KEGG" id="mmab:HQ865_00905"/>
<dbReference type="RefSeq" id="WP_173413080.1">
    <property type="nucleotide sequence ID" value="NZ_CP054139.1"/>
</dbReference>
<accession>A0A7D4U8Q6</accession>
<keyword evidence="1" id="KW-0732">Signal</keyword>
<name>A0A7D4U8Q6_9SPHI</name>
<keyword evidence="3" id="KW-1185">Reference proteome</keyword>
<sequence length="223" mass="25092">MKKQHIILLLLVLCFKLSAFGQQYVFDPKYFASVEANQAVRSSAEETHNQYLSKINNNIEDLNTNVGSVVLAQTIIYNGLSNVNSALKDGLEVKYMATITADMISYLNQALALGKSDPYLLLFATNIANEMKVRSVALVSEVSTYVLKSGDNILADYNGRDQLLKKVTTTLQILDGLAYGAWRAMYWAKQRGIIATINPWQDFINKDKYFVQQIITNAKYLKE</sequence>